<dbReference type="Proteomes" id="UP000799537">
    <property type="component" value="Unassembled WGS sequence"/>
</dbReference>
<gene>
    <name evidence="2" type="ORF">M409DRAFT_18915</name>
</gene>
<evidence type="ECO:0000313" key="3">
    <source>
        <dbReference type="Proteomes" id="UP000799537"/>
    </source>
</evidence>
<evidence type="ECO:0000313" key="2">
    <source>
        <dbReference type="EMBL" id="KAF2170944.1"/>
    </source>
</evidence>
<feature type="region of interest" description="Disordered" evidence="1">
    <location>
        <begin position="345"/>
        <end position="366"/>
    </location>
</feature>
<dbReference type="EMBL" id="ML993584">
    <property type="protein sequence ID" value="KAF2170944.1"/>
    <property type="molecule type" value="Genomic_DNA"/>
</dbReference>
<keyword evidence="3" id="KW-1185">Reference proteome</keyword>
<evidence type="ECO:0000256" key="1">
    <source>
        <dbReference type="SAM" id="MobiDB-lite"/>
    </source>
</evidence>
<dbReference type="GeneID" id="54557975"/>
<feature type="compositionally biased region" description="Low complexity" evidence="1">
    <location>
        <begin position="58"/>
        <end position="71"/>
    </location>
</feature>
<name>A0A6A6CUV4_ZASCE</name>
<feature type="region of interest" description="Disordered" evidence="1">
    <location>
        <begin position="1"/>
        <end position="71"/>
    </location>
</feature>
<feature type="compositionally biased region" description="Polar residues" evidence="1">
    <location>
        <begin position="25"/>
        <end position="57"/>
    </location>
</feature>
<sequence>MDQPVITPSGPKKGRMLSRDWSALDDSQPQATTATGPSEAQSPDEQGASQPSTSQQFASTPTVHATATTSSTTDVRAALDNISSINSTGDIVMMEVDAEMPRRNPTAVDDNDGDYADDELAGRKDARGRISEGEYGDVLETSSITAEMVEDMKNLLPAVCQRGADYAGPSETLFDRLVLNMVEAQKCHNILLRNKSILVKVTRDTCMVHRMAMRMICDLEGAEEIVLPVTRQRRTLKDRARVVAGKSNLLDTDAQDERRAFAQRIISKALDDTDPVMRAGPGSFENVFRTLMAVVHCKYFTMLRVVRLTVHKLRRELRTHIEEYISTSAKLAPWKHPTTRRHAQSLLFPEDIPELPKGAQDDRKRQ</sequence>
<dbReference type="AlphaFoldDB" id="A0A6A6CUV4"/>
<organism evidence="2 3">
    <name type="scientific">Zasmidium cellare ATCC 36951</name>
    <dbReference type="NCBI Taxonomy" id="1080233"/>
    <lineage>
        <taxon>Eukaryota</taxon>
        <taxon>Fungi</taxon>
        <taxon>Dikarya</taxon>
        <taxon>Ascomycota</taxon>
        <taxon>Pezizomycotina</taxon>
        <taxon>Dothideomycetes</taxon>
        <taxon>Dothideomycetidae</taxon>
        <taxon>Mycosphaerellales</taxon>
        <taxon>Mycosphaerellaceae</taxon>
        <taxon>Zasmidium</taxon>
    </lineage>
</organism>
<accession>A0A6A6CUV4</accession>
<dbReference type="RefSeq" id="XP_033671833.1">
    <property type="nucleotide sequence ID" value="XM_033804703.1"/>
</dbReference>
<proteinExistence type="predicted"/>
<protein>
    <submittedName>
        <fullName evidence="2">Uncharacterized protein</fullName>
    </submittedName>
</protein>
<reference evidence="2" key="1">
    <citation type="journal article" date="2020" name="Stud. Mycol.">
        <title>101 Dothideomycetes genomes: a test case for predicting lifestyles and emergence of pathogens.</title>
        <authorList>
            <person name="Haridas S."/>
            <person name="Albert R."/>
            <person name="Binder M."/>
            <person name="Bloem J."/>
            <person name="Labutti K."/>
            <person name="Salamov A."/>
            <person name="Andreopoulos B."/>
            <person name="Baker S."/>
            <person name="Barry K."/>
            <person name="Bills G."/>
            <person name="Bluhm B."/>
            <person name="Cannon C."/>
            <person name="Castanera R."/>
            <person name="Culley D."/>
            <person name="Daum C."/>
            <person name="Ezra D."/>
            <person name="Gonzalez J."/>
            <person name="Henrissat B."/>
            <person name="Kuo A."/>
            <person name="Liang C."/>
            <person name="Lipzen A."/>
            <person name="Lutzoni F."/>
            <person name="Magnuson J."/>
            <person name="Mondo S."/>
            <person name="Nolan M."/>
            <person name="Ohm R."/>
            <person name="Pangilinan J."/>
            <person name="Park H.-J."/>
            <person name="Ramirez L."/>
            <person name="Alfaro M."/>
            <person name="Sun H."/>
            <person name="Tritt A."/>
            <person name="Yoshinaga Y."/>
            <person name="Zwiers L.-H."/>
            <person name="Turgeon B."/>
            <person name="Goodwin S."/>
            <person name="Spatafora J."/>
            <person name="Crous P."/>
            <person name="Grigoriev I."/>
        </authorList>
    </citation>
    <scope>NUCLEOTIDE SEQUENCE</scope>
    <source>
        <strain evidence="2">ATCC 36951</strain>
    </source>
</reference>